<keyword evidence="9" id="KW-1185">Reference proteome</keyword>
<comment type="pathway">
    <text evidence="1">Glycolipid biosynthesis; glycosylphosphatidylinositol-anchor biosynthesis.</text>
</comment>
<dbReference type="GO" id="GO:0006508">
    <property type="term" value="P:proteolysis"/>
    <property type="evidence" value="ECO:0007669"/>
    <property type="project" value="InterPro"/>
</dbReference>
<keyword evidence="3" id="KW-0337">GPI-anchor biosynthesis</keyword>
<sequence length="412" mass="47929">MKINIYLFLLYLLTIIAISNNVVNGQSNNIKHETYNPKTVEQFYRGGHTNNWAVLVCTSRFWFNYRHIANVLGFYRTVKRLGIPDSQIILMLADDMACNPRNSYAGSIFNNENHRLNLYGDNIEVDYRGYEVNVESFIRVLTGRHEPEVSRSKRLLTDEKSNILIFLTGHGGDEFLKFQDNEEISSYDLADAFKQMWEKKRYHEILFMVDTCQANTLYKRFNSPNILAIGSSRYGENSYSHHSDPELGVAVIDRFTYYTLEFFENVDPHNVTLHQLFNTYSPQKLQSHSEYRDDLFSRPLDKVPVTDFFGSVMRADITPSHEKKKQIITTEDDNISKYQKKSPNRVISLKNNEKSVSIKDKNSFQSKSPFENIPFIISLIGFFVLFSLLSWSSDYSKKILLNPDLIQFGKKK</sequence>
<keyword evidence="6" id="KW-0812">Transmembrane</keyword>
<dbReference type="GO" id="GO:0006506">
    <property type="term" value="P:GPI anchor biosynthetic process"/>
    <property type="evidence" value="ECO:0007669"/>
    <property type="project" value="UniProtKB-UniPathway"/>
</dbReference>
<keyword evidence="6" id="KW-0472">Membrane</keyword>
<proteinExistence type="inferred from homology"/>
<organism evidence="8 9">
    <name type="scientific">Polysphondylium violaceum</name>
    <dbReference type="NCBI Taxonomy" id="133409"/>
    <lineage>
        <taxon>Eukaryota</taxon>
        <taxon>Amoebozoa</taxon>
        <taxon>Evosea</taxon>
        <taxon>Eumycetozoa</taxon>
        <taxon>Dictyostelia</taxon>
        <taxon>Dictyosteliales</taxon>
        <taxon>Dictyosteliaceae</taxon>
        <taxon>Polysphondylium</taxon>
    </lineage>
</organism>
<evidence type="ECO:0000256" key="4">
    <source>
        <dbReference type="ARBA" id="ARBA00022729"/>
    </source>
</evidence>
<name>A0A8J4PMS8_9MYCE</name>
<feature type="signal peptide" evidence="7">
    <location>
        <begin position="1"/>
        <end position="25"/>
    </location>
</feature>
<dbReference type="PANTHER" id="PTHR48067">
    <property type="entry name" value="GPI-ANCHOR TRANSAMIDASE"/>
    <property type="match status" value="1"/>
</dbReference>
<evidence type="ECO:0000313" key="8">
    <source>
        <dbReference type="EMBL" id="KAF2069785.1"/>
    </source>
</evidence>
<feature type="active site" evidence="5">
    <location>
        <position position="170"/>
    </location>
</feature>
<evidence type="ECO:0000256" key="6">
    <source>
        <dbReference type="SAM" id="Phobius"/>
    </source>
</evidence>
<evidence type="ECO:0000313" key="9">
    <source>
        <dbReference type="Proteomes" id="UP000695562"/>
    </source>
</evidence>
<dbReference type="EMBL" id="AJWJ01000595">
    <property type="protein sequence ID" value="KAF2069785.1"/>
    <property type="molecule type" value="Genomic_DNA"/>
</dbReference>
<keyword evidence="6" id="KW-1133">Transmembrane helix</keyword>
<dbReference type="OrthoDB" id="192611at2759"/>
<dbReference type="Proteomes" id="UP000695562">
    <property type="component" value="Unassembled WGS sequence"/>
</dbReference>
<reference evidence="8" key="1">
    <citation type="submission" date="2020-01" db="EMBL/GenBank/DDBJ databases">
        <title>Development of genomics and gene disruption for Polysphondylium violaceum indicates a role for the polyketide synthase stlB in stalk morphogenesis.</title>
        <authorList>
            <person name="Narita B."/>
            <person name="Kawabe Y."/>
            <person name="Kin K."/>
            <person name="Saito T."/>
            <person name="Gibbs R."/>
            <person name="Kuspa A."/>
            <person name="Muzny D."/>
            <person name="Queller D."/>
            <person name="Richards S."/>
            <person name="Strassman J."/>
            <person name="Sucgang R."/>
            <person name="Worley K."/>
            <person name="Schaap P."/>
        </authorList>
    </citation>
    <scope>NUCLEOTIDE SEQUENCE</scope>
    <source>
        <strain evidence="8">QSvi11</strain>
    </source>
</reference>
<gene>
    <name evidence="8" type="ORF">CYY_008892</name>
</gene>
<feature type="active site" description="Nucleophile" evidence="5">
    <location>
        <position position="212"/>
    </location>
</feature>
<protein>
    <recommendedName>
        <fullName evidence="10">Phosphatidylinositol glycan</fullName>
    </recommendedName>
</protein>
<feature type="chain" id="PRO_5035293045" description="Phosphatidylinositol glycan" evidence="7">
    <location>
        <begin position="26"/>
        <end position="412"/>
    </location>
</feature>
<dbReference type="PANTHER" id="PTHR48067:SF1">
    <property type="entry name" value="GPI-ANCHOR TRANSAMIDASE"/>
    <property type="match status" value="1"/>
</dbReference>
<dbReference type="PIRSF" id="PIRSF019663">
    <property type="entry name" value="Legumain"/>
    <property type="match status" value="1"/>
</dbReference>
<accession>A0A8J4PMS8</accession>
<keyword evidence="4 7" id="KW-0732">Signal</keyword>
<comment type="caution">
    <text evidence="8">The sequence shown here is derived from an EMBL/GenBank/DDBJ whole genome shotgun (WGS) entry which is preliminary data.</text>
</comment>
<comment type="similarity">
    <text evidence="2">Belongs to the peptidase C13 family.</text>
</comment>
<dbReference type="FunFam" id="3.40.50.1460:FF:000021">
    <property type="entry name" value="GPI-anchor transamidase"/>
    <property type="match status" value="1"/>
</dbReference>
<evidence type="ECO:0000256" key="7">
    <source>
        <dbReference type="SAM" id="SignalP"/>
    </source>
</evidence>
<dbReference type="Gene3D" id="3.40.50.1460">
    <property type="match status" value="1"/>
</dbReference>
<dbReference type="Pfam" id="PF01650">
    <property type="entry name" value="Peptidase_C13"/>
    <property type="match status" value="1"/>
</dbReference>
<dbReference type="GO" id="GO:0042765">
    <property type="term" value="C:GPI-anchor transamidase complex"/>
    <property type="evidence" value="ECO:0007669"/>
    <property type="project" value="InterPro"/>
</dbReference>
<dbReference type="InterPro" id="IPR001096">
    <property type="entry name" value="Peptidase_C13"/>
</dbReference>
<dbReference type="InterPro" id="IPR028361">
    <property type="entry name" value="GPI_transamidase"/>
</dbReference>
<evidence type="ECO:0000256" key="1">
    <source>
        <dbReference type="ARBA" id="ARBA00004687"/>
    </source>
</evidence>
<dbReference type="GO" id="GO:0003923">
    <property type="term" value="F:GPI-anchor transamidase activity"/>
    <property type="evidence" value="ECO:0007669"/>
    <property type="project" value="InterPro"/>
</dbReference>
<evidence type="ECO:0000256" key="5">
    <source>
        <dbReference type="PIRSR" id="PIRSR019663-1"/>
    </source>
</evidence>
<evidence type="ECO:0008006" key="10">
    <source>
        <dbReference type="Google" id="ProtNLM"/>
    </source>
</evidence>
<feature type="transmembrane region" description="Helical" evidence="6">
    <location>
        <begin position="373"/>
        <end position="391"/>
    </location>
</feature>
<dbReference type="GO" id="GO:0016255">
    <property type="term" value="P:attachment of GPI anchor to protein"/>
    <property type="evidence" value="ECO:0007669"/>
    <property type="project" value="InterPro"/>
</dbReference>
<evidence type="ECO:0000256" key="2">
    <source>
        <dbReference type="ARBA" id="ARBA00009941"/>
    </source>
</evidence>
<dbReference type="UniPathway" id="UPA00196"/>
<dbReference type="AlphaFoldDB" id="A0A8J4PMS8"/>
<dbReference type="PIRSF" id="PIRSF500138">
    <property type="entry name" value="GPI8"/>
    <property type="match status" value="1"/>
</dbReference>
<dbReference type="PRINTS" id="PR00776">
    <property type="entry name" value="HEMOGLOBNASE"/>
</dbReference>
<evidence type="ECO:0000256" key="3">
    <source>
        <dbReference type="ARBA" id="ARBA00022502"/>
    </source>
</evidence>